<feature type="compositionally biased region" description="Basic and acidic residues" evidence="4">
    <location>
        <begin position="223"/>
        <end position="239"/>
    </location>
</feature>
<reference evidence="5 6" key="1">
    <citation type="submission" date="2023-09" db="EMBL/GenBank/DDBJ databases">
        <title>Genomes of two closely related lineages of the louse Polyplax serrata with different host specificities.</title>
        <authorList>
            <person name="Martinu J."/>
            <person name="Tarabai H."/>
            <person name="Stefka J."/>
            <person name="Hypsa V."/>
        </authorList>
    </citation>
    <scope>NUCLEOTIDE SEQUENCE [LARGE SCALE GENOMIC DNA]</scope>
    <source>
        <strain evidence="5">98ZLc_SE</strain>
    </source>
</reference>
<dbReference type="PROSITE" id="PS00678">
    <property type="entry name" value="WD_REPEATS_1"/>
    <property type="match status" value="1"/>
</dbReference>
<protein>
    <recommendedName>
        <fullName evidence="7">WD repeat-containing protein 60</fullName>
    </recommendedName>
</protein>
<keyword evidence="2" id="KW-0677">Repeat</keyword>
<evidence type="ECO:0000256" key="4">
    <source>
        <dbReference type="SAM" id="MobiDB-lite"/>
    </source>
</evidence>
<dbReference type="PROSITE" id="PS50082">
    <property type="entry name" value="WD_REPEATS_2"/>
    <property type="match status" value="1"/>
</dbReference>
<dbReference type="InterPro" id="IPR015943">
    <property type="entry name" value="WD40/YVTN_repeat-like_dom_sf"/>
</dbReference>
<dbReference type="Proteomes" id="UP001359485">
    <property type="component" value="Unassembled WGS sequence"/>
</dbReference>
<feature type="region of interest" description="Disordered" evidence="4">
    <location>
        <begin position="1"/>
        <end position="321"/>
    </location>
</feature>
<keyword evidence="6" id="KW-1185">Reference proteome</keyword>
<evidence type="ECO:0008006" key="7">
    <source>
        <dbReference type="Google" id="ProtNLM"/>
    </source>
</evidence>
<feature type="compositionally biased region" description="Basic and acidic residues" evidence="4">
    <location>
        <begin position="123"/>
        <end position="154"/>
    </location>
</feature>
<feature type="repeat" description="WD" evidence="3">
    <location>
        <begin position="563"/>
        <end position="605"/>
    </location>
</feature>
<evidence type="ECO:0000313" key="6">
    <source>
        <dbReference type="Proteomes" id="UP001359485"/>
    </source>
</evidence>
<sequence length="917" mass="103360">MSVTRGKERVQMPKTKAGVKETSVTRKPRSDLSKDRKSAVPGQNTQSKVQATVSNSKEATKSTERTTAGNKPVVKKSSAPVIHGKQPENKSSRSVRDNLKKNSRTEMIYLKDALARRGTSNENPRKAAEMRKTNKHEKPEIESSTKTEGDQSKVKRDRTRTRTLSPTEVKQLIQYKMAGGDQKIEKTIPAAQEQETSETSSEEENYEDDFEDYESDFEEDDSESSKGSEKRNLEHKSSESDVSQEVQESDVNEAVKEGSPQPTENHRKPSEPAWKSNLQKRQIEEIKRSIEKENVEVEEKRYSGARSAEAAEESKPAGDGRFLDFSMAEKRQRQEKEWEAAKKRGRDLLSMITLDAITYAILEIPPIPYECYMKTFGKTNTKQIHVQTNEDDLEEEIQTDEITKCNKWTQNPPEYLGNRKTDGVANHVLTKEERLGVGGDRPPEDDNQPFGKEIVVQTKTNGLVNFLSWSSQMVLAELEKKSGMFLNLGRMPNQSKEVAFSDGFVRLSVDDIAGLKGRSVTCLCLPGRTCRKLLTVHLQKNKHFQRSFLCVWSLQELSKPLKILVASNRLTSCCFGPNQGNLVFAGLSDGSVCLWDLRESTAFHSQLMDDSSGWILQSPTYTTAGTENNHNSTIVSINLVDRSERQGGIQDFTPLQVCSLDKNGTVTIWSVIQLTRAQRNEPLDDLGLAHWGRLKLVKSSFFSVFDSARDEFPGLYTTCNDMLINQSEDDGFYVANSFGNIHHCSTYGSSMKPKYYVPSKQHEVTETTCLEMCPFNGNYFLAGCRDGTIRLHCRHQSNPLITLNSYADGETAASVLSITWVTTRPCVFFVLDARSRIHIWDLAVSDMFPDMSLDLTKKKITCMKLLAPSGSKQVPFIVIGTEHGDLEVHRLKKNYGFRSPSEVRSEKKMFLKYVSIL</sequence>
<dbReference type="Pfam" id="PF00400">
    <property type="entry name" value="WD40"/>
    <property type="match status" value="2"/>
</dbReference>
<feature type="compositionally biased region" description="Basic and acidic residues" evidence="4">
    <location>
        <begin position="281"/>
        <end position="302"/>
    </location>
</feature>
<dbReference type="SMART" id="SM00320">
    <property type="entry name" value="WD40"/>
    <property type="match status" value="4"/>
</dbReference>
<feature type="compositionally biased region" description="Polar residues" evidence="4">
    <location>
        <begin position="41"/>
        <end position="57"/>
    </location>
</feature>
<dbReference type="SUPFAM" id="SSF50978">
    <property type="entry name" value="WD40 repeat-like"/>
    <property type="match status" value="1"/>
</dbReference>
<feature type="compositionally biased region" description="Basic and acidic residues" evidence="4">
    <location>
        <begin position="85"/>
        <end position="104"/>
    </location>
</feature>
<dbReference type="InterPro" id="IPR001680">
    <property type="entry name" value="WD40_rpt"/>
</dbReference>
<feature type="compositionally biased region" description="Basic and acidic residues" evidence="4">
    <location>
        <begin position="28"/>
        <end position="38"/>
    </location>
</feature>
<gene>
    <name evidence="5" type="ORF">RUM44_000702</name>
</gene>
<evidence type="ECO:0000256" key="1">
    <source>
        <dbReference type="ARBA" id="ARBA00022574"/>
    </source>
</evidence>
<proteinExistence type="predicted"/>
<dbReference type="PANTHER" id="PTHR16022:SF0">
    <property type="entry name" value="CYTOPLASMIC DYNEIN 2 INTERMEDIATE CHAIN 1"/>
    <property type="match status" value="1"/>
</dbReference>
<comment type="caution">
    <text evidence="5">The sequence shown here is derived from an EMBL/GenBank/DDBJ whole genome shotgun (WGS) entry which is preliminary data.</text>
</comment>
<dbReference type="InterPro" id="IPR042505">
    <property type="entry name" value="DYNC2I1"/>
</dbReference>
<feature type="compositionally biased region" description="Basic and acidic residues" evidence="4">
    <location>
        <begin position="1"/>
        <end position="11"/>
    </location>
</feature>
<keyword evidence="1 3" id="KW-0853">WD repeat</keyword>
<accession>A0ABR1B8D1</accession>
<evidence type="ECO:0000256" key="2">
    <source>
        <dbReference type="ARBA" id="ARBA00022737"/>
    </source>
</evidence>
<dbReference type="InterPro" id="IPR036322">
    <property type="entry name" value="WD40_repeat_dom_sf"/>
</dbReference>
<evidence type="ECO:0000256" key="3">
    <source>
        <dbReference type="PROSITE-ProRule" id="PRU00221"/>
    </source>
</evidence>
<feature type="compositionally biased region" description="Acidic residues" evidence="4">
    <location>
        <begin position="200"/>
        <end position="222"/>
    </location>
</feature>
<dbReference type="EMBL" id="JAWJWF010000003">
    <property type="protein sequence ID" value="KAK6635451.1"/>
    <property type="molecule type" value="Genomic_DNA"/>
</dbReference>
<name>A0ABR1B8D1_POLSC</name>
<evidence type="ECO:0000313" key="5">
    <source>
        <dbReference type="EMBL" id="KAK6635451.1"/>
    </source>
</evidence>
<dbReference type="Gene3D" id="2.130.10.10">
    <property type="entry name" value="YVTN repeat-like/Quinoprotein amine dehydrogenase"/>
    <property type="match status" value="2"/>
</dbReference>
<dbReference type="PANTHER" id="PTHR16022">
    <property type="entry name" value="WD REPEAT DOMAIN 60"/>
    <property type="match status" value="1"/>
</dbReference>
<feature type="compositionally biased region" description="Basic and acidic residues" evidence="4">
    <location>
        <begin position="312"/>
        <end position="321"/>
    </location>
</feature>
<dbReference type="InterPro" id="IPR019775">
    <property type="entry name" value="WD40_repeat_CS"/>
</dbReference>
<organism evidence="5 6">
    <name type="scientific">Polyplax serrata</name>
    <name type="common">Common mouse louse</name>
    <dbReference type="NCBI Taxonomy" id="468196"/>
    <lineage>
        <taxon>Eukaryota</taxon>
        <taxon>Metazoa</taxon>
        <taxon>Ecdysozoa</taxon>
        <taxon>Arthropoda</taxon>
        <taxon>Hexapoda</taxon>
        <taxon>Insecta</taxon>
        <taxon>Pterygota</taxon>
        <taxon>Neoptera</taxon>
        <taxon>Paraneoptera</taxon>
        <taxon>Psocodea</taxon>
        <taxon>Troctomorpha</taxon>
        <taxon>Phthiraptera</taxon>
        <taxon>Anoplura</taxon>
        <taxon>Polyplacidae</taxon>
        <taxon>Polyplax</taxon>
    </lineage>
</organism>